<feature type="transmembrane region" description="Helical" evidence="5">
    <location>
        <begin position="154"/>
        <end position="177"/>
    </location>
</feature>
<dbReference type="Gene3D" id="1.10.287.70">
    <property type="match status" value="1"/>
</dbReference>
<feature type="domain" description="Ion transport" evidence="6">
    <location>
        <begin position="28"/>
        <end position="257"/>
    </location>
</feature>
<feature type="transmembrane region" description="Helical" evidence="5">
    <location>
        <begin position="59"/>
        <end position="82"/>
    </location>
</feature>
<dbReference type="AlphaFoldDB" id="A0A177BBH3"/>
<dbReference type="Proteomes" id="UP000078046">
    <property type="component" value="Unassembled WGS sequence"/>
</dbReference>
<evidence type="ECO:0000313" key="8">
    <source>
        <dbReference type="Proteomes" id="UP000078046"/>
    </source>
</evidence>
<dbReference type="InterPro" id="IPR005821">
    <property type="entry name" value="Ion_trans_dom"/>
</dbReference>
<sequence length="324" mass="38211">MNTCINICNIKRKDVKWSKLVYKITESSLFRKLIMGTIIINSITLGLETDQVISTKFKNVFKILDIVYITIYTIEFVLKIYATPINYWKNGFSVFDFAILSTSYIEMCFSSLAVQLSTLRVLRTLRCLRTFRTVSFFPGLKLLFRAIINTFRTWIFSLLLIIIIEMIIISIIGNNWFGQSNYIHIFKNYIFTTNYNITSTLKKTDSINDWNNFSDSMLSVFKFITAEGWTQVTKRMIKIHPLIAYPFSILVIITAVIINDIIEATKTEKQENLTYRQAILRHKRNRLFMVHEKQMQQYIIDIKAKNTKKWKNSKKLKKLFEKLK</sequence>
<evidence type="ECO:0000313" key="7">
    <source>
        <dbReference type="EMBL" id="OAF71596.1"/>
    </source>
</evidence>
<comment type="subcellular location">
    <subcellularLocation>
        <location evidence="1">Membrane</location>
        <topology evidence="1">Multi-pass membrane protein</topology>
    </subcellularLocation>
</comment>
<keyword evidence="2 5" id="KW-0812">Transmembrane</keyword>
<dbReference type="GO" id="GO:0048240">
    <property type="term" value="P:sperm capacitation"/>
    <property type="evidence" value="ECO:0007669"/>
    <property type="project" value="TreeGrafter"/>
</dbReference>
<keyword evidence="4 5" id="KW-0472">Membrane</keyword>
<organism evidence="7 8">
    <name type="scientific">Intoshia linei</name>
    <dbReference type="NCBI Taxonomy" id="1819745"/>
    <lineage>
        <taxon>Eukaryota</taxon>
        <taxon>Metazoa</taxon>
        <taxon>Spiralia</taxon>
        <taxon>Lophotrochozoa</taxon>
        <taxon>Mesozoa</taxon>
        <taxon>Orthonectida</taxon>
        <taxon>Rhopaluridae</taxon>
        <taxon>Intoshia</taxon>
    </lineage>
</organism>
<accession>A0A177BBH3</accession>
<dbReference type="GO" id="GO:0030317">
    <property type="term" value="P:flagellated sperm motility"/>
    <property type="evidence" value="ECO:0007669"/>
    <property type="project" value="TreeGrafter"/>
</dbReference>
<gene>
    <name evidence="7" type="ORF">A3Q56_00632</name>
</gene>
<evidence type="ECO:0000256" key="3">
    <source>
        <dbReference type="ARBA" id="ARBA00022989"/>
    </source>
</evidence>
<dbReference type="EMBL" id="LWCA01000038">
    <property type="protein sequence ID" value="OAF71596.1"/>
    <property type="molecule type" value="Genomic_DNA"/>
</dbReference>
<evidence type="ECO:0000256" key="4">
    <source>
        <dbReference type="ARBA" id="ARBA00023136"/>
    </source>
</evidence>
<evidence type="ECO:0000256" key="1">
    <source>
        <dbReference type="ARBA" id="ARBA00004141"/>
    </source>
</evidence>
<keyword evidence="8" id="KW-1185">Reference proteome</keyword>
<reference evidence="7 8" key="1">
    <citation type="submission" date="2016-04" db="EMBL/GenBank/DDBJ databases">
        <title>The genome of Intoshia linei affirms orthonectids as highly simplified spiralians.</title>
        <authorList>
            <person name="Mikhailov K.V."/>
            <person name="Slusarev G.S."/>
            <person name="Nikitin M.A."/>
            <person name="Logacheva M.D."/>
            <person name="Penin A."/>
            <person name="Aleoshin V."/>
            <person name="Panchin Y.V."/>
        </authorList>
    </citation>
    <scope>NUCLEOTIDE SEQUENCE [LARGE SCALE GENOMIC DNA]</scope>
    <source>
        <strain evidence="7">Intl2013</strain>
        <tissue evidence="7">Whole animal</tissue>
    </source>
</reference>
<keyword evidence="3 5" id="KW-1133">Transmembrane helix</keyword>
<proteinExistence type="predicted"/>
<dbReference type="SUPFAM" id="SSF81324">
    <property type="entry name" value="Voltage-gated potassium channels"/>
    <property type="match status" value="1"/>
</dbReference>
<evidence type="ECO:0000256" key="2">
    <source>
        <dbReference type="ARBA" id="ARBA00022692"/>
    </source>
</evidence>
<dbReference type="GO" id="GO:0001669">
    <property type="term" value="C:acrosomal vesicle"/>
    <property type="evidence" value="ECO:0007669"/>
    <property type="project" value="TreeGrafter"/>
</dbReference>
<dbReference type="GO" id="GO:0005245">
    <property type="term" value="F:voltage-gated calcium channel activity"/>
    <property type="evidence" value="ECO:0007669"/>
    <property type="project" value="TreeGrafter"/>
</dbReference>
<dbReference type="OrthoDB" id="416585at2759"/>
<dbReference type="GO" id="GO:0006814">
    <property type="term" value="P:sodium ion transport"/>
    <property type="evidence" value="ECO:0007669"/>
    <property type="project" value="TreeGrafter"/>
</dbReference>
<name>A0A177BBH3_9BILA</name>
<feature type="transmembrane region" description="Helical" evidence="5">
    <location>
        <begin position="94"/>
        <end position="119"/>
    </location>
</feature>
<comment type="caution">
    <text evidence="7">The sequence shown here is derived from an EMBL/GenBank/DDBJ whole genome shotgun (WGS) entry which is preliminary data.</text>
</comment>
<feature type="transmembrane region" description="Helical" evidence="5">
    <location>
        <begin position="242"/>
        <end position="262"/>
    </location>
</feature>
<dbReference type="Pfam" id="PF00520">
    <property type="entry name" value="Ion_trans"/>
    <property type="match status" value="1"/>
</dbReference>
<dbReference type="PANTHER" id="PTHR47131">
    <property type="entry name" value="CATION CHANNEL SPERM-ASSOCIATED PROTEIN 3"/>
    <property type="match status" value="1"/>
</dbReference>
<dbReference type="GO" id="GO:0036128">
    <property type="term" value="C:CatSper complex"/>
    <property type="evidence" value="ECO:0007669"/>
    <property type="project" value="TreeGrafter"/>
</dbReference>
<dbReference type="InterPro" id="IPR027359">
    <property type="entry name" value="Volt_channel_dom_sf"/>
</dbReference>
<evidence type="ECO:0000259" key="6">
    <source>
        <dbReference type="Pfam" id="PF00520"/>
    </source>
</evidence>
<dbReference type="PANTHER" id="PTHR47131:SF1">
    <property type="entry name" value="CATION CHANNEL SPERM-ASSOCIATED PROTEIN 3"/>
    <property type="match status" value="1"/>
</dbReference>
<evidence type="ECO:0000256" key="5">
    <source>
        <dbReference type="SAM" id="Phobius"/>
    </source>
</evidence>
<dbReference type="Gene3D" id="1.20.120.350">
    <property type="entry name" value="Voltage-gated potassium channels. Chain C"/>
    <property type="match status" value="1"/>
</dbReference>
<protein>
    <submittedName>
        <fullName evidence="7">CatSper3</fullName>
    </submittedName>
</protein>